<reference evidence="3 4" key="1">
    <citation type="submission" date="2020-08" db="EMBL/GenBank/DDBJ databases">
        <title>Pseudomonas sp. nov.</title>
        <authorList>
            <person name="Gieschler S."/>
            <person name="Fiedler G."/>
            <person name="Brinks E."/>
            <person name="Boehnlein C."/>
            <person name="Franz C.M.A.P."/>
            <person name="Kabisch J."/>
        </authorList>
    </citation>
    <scope>NUCLEOTIDE SEQUENCE [LARGE SCALE GENOMIC DNA]</scope>
    <source>
        <strain evidence="3 4">MBT-2</strain>
    </source>
</reference>
<evidence type="ECO:0000259" key="2">
    <source>
        <dbReference type="PROSITE" id="PS50943"/>
    </source>
</evidence>
<evidence type="ECO:0000256" key="1">
    <source>
        <dbReference type="ARBA" id="ARBA00023125"/>
    </source>
</evidence>
<sequence length="83" mass="9081">MYGLDEGLAFGKVLRDRRKSACLTQEQLALEAGVQRNYISLIERGVHQPTLPMIFKLAAALKCQPSALVVDVEALVNRTIGPS</sequence>
<dbReference type="Gene3D" id="1.10.260.40">
    <property type="entry name" value="lambda repressor-like DNA-binding domains"/>
    <property type="match status" value="1"/>
</dbReference>
<dbReference type="GO" id="GO:0005829">
    <property type="term" value="C:cytosol"/>
    <property type="evidence" value="ECO:0007669"/>
    <property type="project" value="TreeGrafter"/>
</dbReference>
<keyword evidence="4" id="KW-1185">Reference proteome</keyword>
<dbReference type="EMBL" id="JACMYH010000001">
    <property type="protein sequence ID" value="MBC2677542.1"/>
    <property type="molecule type" value="Genomic_DNA"/>
</dbReference>
<evidence type="ECO:0000313" key="3">
    <source>
        <dbReference type="EMBL" id="MBC2677542.1"/>
    </source>
</evidence>
<dbReference type="GO" id="GO:0003677">
    <property type="term" value="F:DNA binding"/>
    <property type="evidence" value="ECO:0007669"/>
    <property type="project" value="UniProtKB-KW"/>
</dbReference>
<gene>
    <name evidence="3" type="ORF">H7993_03975</name>
</gene>
<dbReference type="SMART" id="SM00530">
    <property type="entry name" value="HTH_XRE"/>
    <property type="match status" value="1"/>
</dbReference>
<dbReference type="Pfam" id="PF01381">
    <property type="entry name" value="HTH_3"/>
    <property type="match status" value="1"/>
</dbReference>
<evidence type="ECO:0000313" key="4">
    <source>
        <dbReference type="Proteomes" id="UP000546173"/>
    </source>
</evidence>
<feature type="domain" description="HTH cro/C1-type" evidence="2">
    <location>
        <begin position="14"/>
        <end position="68"/>
    </location>
</feature>
<dbReference type="CDD" id="cd00093">
    <property type="entry name" value="HTH_XRE"/>
    <property type="match status" value="1"/>
</dbReference>
<dbReference type="InterPro" id="IPR050807">
    <property type="entry name" value="TransReg_Diox_bact_type"/>
</dbReference>
<keyword evidence="1" id="KW-0238">DNA-binding</keyword>
<proteinExistence type="predicted"/>
<dbReference type="PANTHER" id="PTHR46797">
    <property type="entry name" value="HTH-TYPE TRANSCRIPTIONAL REGULATOR"/>
    <property type="match status" value="1"/>
</dbReference>
<dbReference type="AlphaFoldDB" id="A0A7X1G304"/>
<organism evidence="3 4">
    <name type="scientific">Pseudomonas baltica</name>
    <dbReference type="NCBI Taxonomy" id="2762576"/>
    <lineage>
        <taxon>Bacteria</taxon>
        <taxon>Pseudomonadati</taxon>
        <taxon>Pseudomonadota</taxon>
        <taxon>Gammaproteobacteria</taxon>
        <taxon>Pseudomonadales</taxon>
        <taxon>Pseudomonadaceae</taxon>
        <taxon>Pseudomonas</taxon>
    </lineage>
</organism>
<dbReference type="PANTHER" id="PTHR46797:SF1">
    <property type="entry name" value="METHYLPHOSPHONATE SYNTHASE"/>
    <property type="match status" value="1"/>
</dbReference>
<accession>A0A7X1G304</accession>
<dbReference type="Proteomes" id="UP000546173">
    <property type="component" value="Unassembled WGS sequence"/>
</dbReference>
<name>A0A7X1G304_9PSED</name>
<comment type="caution">
    <text evidence="3">The sequence shown here is derived from an EMBL/GenBank/DDBJ whole genome shotgun (WGS) entry which is preliminary data.</text>
</comment>
<dbReference type="InterPro" id="IPR010982">
    <property type="entry name" value="Lambda_DNA-bd_dom_sf"/>
</dbReference>
<dbReference type="SUPFAM" id="SSF47413">
    <property type="entry name" value="lambda repressor-like DNA-binding domains"/>
    <property type="match status" value="1"/>
</dbReference>
<dbReference type="GO" id="GO:0003700">
    <property type="term" value="F:DNA-binding transcription factor activity"/>
    <property type="evidence" value="ECO:0007669"/>
    <property type="project" value="TreeGrafter"/>
</dbReference>
<protein>
    <submittedName>
        <fullName evidence="3">Helix-turn-helix transcriptional regulator</fullName>
    </submittedName>
</protein>
<dbReference type="InterPro" id="IPR001387">
    <property type="entry name" value="Cro/C1-type_HTH"/>
</dbReference>
<dbReference type="PROSITE" id="PS50943">
    <property type="entry name" value="HTH_CROC1"/>
    <property type="match status" value="1"/>
</dbReference>